<evidence type="ECO:0000313" key="7">
    <source>
        <dbReference type="EMBL" id="KAF1918189.1"/>
    </source>
</evidence>
<proteinExistence type="predicted"/>
<dbReference type="Proteomes" id="UP000800096">
    <property type="component" value="Unassembled WGS sequence"/>
</dbReference>
<sequence>MGRSTVPPALVELSRPSTPQAHVAALQSVKNDIVGHGQRKELLVAHGVVKPLAGLLRAEARKGGKRRRSPANGHGSGSGAGSGLFTFTDTTRSRPEWTTEDELRFQATLVVGSLANGGPAFVAPLLAANVLSPLLEALRPAETPAKLVTATIRTLTQIVDAAAQEQPRVDMSDSSSRASLAGAVREQLYTASVIGHLADILSQPAGTTKANQQVASAVRLLVKTCHDAHQKKMLVDAGILDILAAKLTAIAAADEPVKAADTKPPNREQVAHPCLSDILEAIAAIIKDSHYYTARFLYSQAVQQLFGWPKDRSSAAYYGSSAPHQPSWDTLIPRVQTMTNKSDPYIKSWPALGSHATAGMESYGRLPSVETVQHPTGRSIVTDESESPLFIWLMFVARRGQVRERLSACWLLALLKKFGERWPLSDPSKTTRERHFSYLIIPLVVKMVEESSPTSDHSKKAYASGPAAIEEIRFVLERSPFILAELVASNKVLQSAAVDARILPTLVQILKRSFDTITKSSKPLWQPRSASLEVKDPNIDPASSTLGRPGLGADVLHAFKYRESALLALAALAGDQDGLRKLVIEMGATTHIIEAMVPYSENSEGISSTSAKDGNPEPVLIAACKVTRSLSRSVSVLRTSLIDHGVAQPVNELLMHPSVNVQIAATEVITNLVLEMSPMRPEIIEAGVLRALCEQCRSANFDLRFGSLWALKHLCLGLPQAMKIQCLEELGVGWLVQVLSGEPNKPAMSTPNAAGEQVDLLNALDEPQMDVDGDHSEDEDEEEEEVDTMAESMPSISRLRGTGSRYTSATNIRDRIHQIRNDEHDARLNAERDDIRIQEQALDFIRNFIAEDQSTGDMIDHILKSFGHSRFFDLIDAKIRPKNSPSSSTLTSQTGQPAPTYWPNSPQRPPFPSSHPPNWASYPAPEVILAAVFVLVHFANGRPTHRSLLISQTSVMHHLLPILSHPKPQVRACCAWCLHNLLWLDDSGDEAATRERALSLRHMGFEDAVRVLVTNTELDVAERAKAVIDRFNRLLGEGQRGNAGVYGSGVAGGQGFGGGAGGEGMRGLSGLSGLHGWRHESRG</sequence>
<dbReference type="InterPro" id="IPR000225">
    <property type="entry name" value="Armadillo"/>
</dbReference>
<evidence type="ECO:0000256" key="6">
    <source>
        <dbReference type="SAM" id="MobiDB-lite"/>
    </source>
</evidence>
<evidence type="ECO:0000256" key="4">
    <source>
        <dbReference type="ARBA" id="ARBA00022737"/>
    </source>
</evidence>
<dbReference type="EMBL" id="ML979134">
    <property type="protein sequence ID" value="KAF1918189.1"/>
    <property type="molecule type" value="Genomic_DNA"/>
</dbReference>
<reference evidence="7" key="1">
    <citation type="journal article" date="2020" name="Stud. Mycol.">
        <title>101 Dothideomycetes genomes: a test case for predicting lifestyles and emergence of pathogens.</title>
        <authorList>
            <person name="Haridas S."/>
            <person name="Albert R."/>
            <person name="Binder M."/>
            <person name="Bloem J."/>
            <person name="Labutti K."/>
            <person name="Salamov A."/>
            <person name="Andreopoulos B."/>
            <person name="Baker S."/>
            <person name="Barry K."/>
            <person name="Bills G."/>
            <person name="Bluhm B."/>
            <person name="Cannon C."/>
            <person name="Castanera R."/>
            <person name="Culley D."/>
            <person name="Daum C."/>
            <person name="Ezra D."/>
            <person name="Gonzalez J."/>
            <person name="Henrissat B."/>
            <person name="Kuo A."/>
            <person name="Liang C."/>
            <person name="Lipzen A."/>
            <person name="Lutzoni F."/>
            <person name="Magnuson J."/>
            <person name="Mondo S."/>
            <person name="Nolan M."/>
            <person name="Ohm R."/>
            <person name="Pangilinan J."/>
            <person name="Park H.-J."/>
            <person name="Ramirez L."/>
            <person name="Alfaro M."/>
            <person name="Sun H."/>
            <person name="Tritt A."/>
            <person name="Yoshinaga Y."/>
            <person name="Zwiers L.-H."/>
            <person name="Turgeon B."/>
            <person name="Goodwin S."/>
            <person name="Spatafora J."/>
            <person name="Crous P."/>
            <person name="Grigoriev I."/>
        </authorList>
    </citation>
    <scope>NUCLEOTIDE SEQUENCE</scope>
    <source>
        <strain evidence="7">HMLAC05119</strain>
    </source>
</reference>
<dbReference type="Pfam" id="PF00514">
    <property type="entry name" value="Arm"/>
    <property type="match status" value="1"/>
</dbReference>
<organism evidence="7 8">
    <name type="scientific">Ampelomyces quisqualis</name>
    <name type="common">Powdery mildew agent</name>
    <dbReference type="NCBI Taxonomy" id="50730"/>
    <lineage>
        <taxon>Eukaryota</taxon>
        <taxon>Fungi</taxon>
        <taxon>Dikarya</taxon>
        <taxon>Ascomycota</taxon>
        <taxon>Pezizomycotina</taxon>
        <taxon>Dothideomycetes</taxon>
        <taxon>Pleosporomycetidae</taxon>
        <taxon>Pleosporales</taxon>
        <taxon>Pleosporineae</taxon>
        <taxon>Phaeosphaeriaceae</taxon>
        <taxon>Ampelomyces</taxon>
    </lineage>
</organism>
<gene>
    <name evidence="7" type="ORF">BDU57DRAFT_494826</name>
</gene>
<accession>A0A6A5QS45</accession>
<evidence type="ECO:0000313" key="8">
    <source>
        <dbReference type="Proteomes" id="UP000800096"/>
    </source>
</evidence>
<dbReference type="PANTHER" id="PTHR15651">
    <property type="entry name" value="ARMADILLO REPEAT-CONTAINING PROTEIN 8"/>
    <property type="match status" value="1"/>
</dbReference>
<dbReference type="InterPro" id="IPR011989">
    <property type="entry name" value="ARM-like"/>
</dbReference>
<dbReference type="Gene3D" id="1.25.10.10">
    <property type="entry name" value="Leucine-rich Repeat Variant"/>
    <property type="match status" value="3"/>
</dbReference>
<dbReference type="GO" id="GO:0005737">
    <property type="term" value="C:cytoplasm"/>
    <property type="evidence" value="ECO:0007669"/>
    <property type="project" value="UniProtKB-SubCell"/>
</dbReference>
<dbReference type="SMART" id="SM00185">
    <property type="entry name" value="ARM"/>
    <property type="match status" value="5"/>
</dbReference>
<evidence type="ECO:0000256" key="1">
    <source>
        <dbReference type="ARBA" id="ARBA00004123"/>
    </source>
</evidence>
<feature type="compositionally biased region" description="Pro residues" evidence="6">
    <location>
        <begin position="906"/>
        <end position="915"/>
    </location>
</feature>
<feature type="region of interest" description="Disordered" evidence="6">
    <location>
        <begin position="882"/>
        <end position="917"/>
    </location>
</feature>
<evidence type="ECO:0000256" key="2">
    <source>
        <dbReference type="ARBA" id="ARBA00004496"/>
    </source>
</evidence>
<feature type="region of interest" description="Disordered" evidence="6">
    <location>
        <begin position="60"/>
        <end position="99"/>
    </location>
</feature>
<dbReference type="PANTHER" id="PTHR15651:SF7">
    <property type="entry name" value="ARMADILLO REPEAT-CONTAINING PROTEIN 8"/>
    <property type="match status" value="1"/>
</dbReference>
<keyword evidence="4" id="KW-0677">Repeat</keyword>
<dbReference type="GO" id="GO:0043161">
    <property type="term" value="P:proteasome-mediated ubiquitin-dependent protein catabolic process"/>
    <property type="evidence" value="ECO:0007669"/>
    <property type="project" value="TreeGrafter"/>
</dbReference>
<evidence type="ECO:0000256" key="3">
    <source>
        <dbReference type="ARBA" id="ARBA00022490"/>
    </source>
</evidence>
<feature type="compositionally biased region" description="Polar residues" evidence="6">
    <location>
        <begin position="883"/>
        <end position="897"/>
    </location>
</feature>
<keyword evidence="5" id="KW-0539">Nucleus</keyword>
<dbReference type="InterPro" id="IPR016024">
    <property type="entry name" value="ARM-type_fold"/>
</dbReference>
<name>A0A6A5QS45_AMPQU</name>
<keyword evidence="8" id="KW-1185">Reference proteome</keyword>
<dbReference type="OrthoDB" id="5559898at2759"/>
<dbReference type="AlphaFoldDB" id="A0A6A5QS45"/>
<feature type="compositionally biased region" description="Acidic residues" evidence="6">
    <location>
        <begin position="768"/>
        <end position="788"/>
    </location>
</feature>
<keyword evidence="3" id="KW-0963">Cytoplasm</keyword>
<dbReference type="GO" id="GO:0005634">
    <property type="term" value="C:nucleus"/>
    <property type="evidence" value="ECO:0007669"/>
    <property type="project" value="UniProtKB-SubCell"/>
</dbReference>
<dbReference type="InterPro" id="IPR038739">
    <property type="entry name" value="ARMC8/Vid28"/>
</dbReference>
<evidence type="ECO:0000256" key="5">
    <source>
        <dbReference type="ARBA" id="ARBA00023242"/>
    </source>
</evidence>
<dbReference type="SUPFAM" id="SSF48371">
    <property type="entry name" value="ARM repeat"/>
    <property type="match status" value="2"/>
</dbReference>
<comment type="subcellular location">
    <subcellularLocation>
        <location evidence="2">Cytoplasm</location>
    </subcellularLocation>
    <subcellularLocation>
        <location evidence="1">Nucleus</location>
    </subcellularLocation>
</comment>
<dbReference type="GO" id="GO:0034657">
    <property type="term" value="C:GID complex"/>
    <property type="evidence" value="ECO:0007669"/>
    <property type="project" value="TreeGrafter"/>
</dbReference>
<feature type="region of interest" description="Disordered" evidence="6">
    <location>
        <begin position="768"/>
        <end position="804"/>
    </location>
</feature>
<protein>
    <submittedName>
        <fullName evidence="7">Armadillo-type protein</fullName>
    </submittedName>
</protein>